<reference evidence="2" key="1">
    <citation type="journal article" date="2021" name="Nat. Commun.">
        <title>Genetic determinants of endophytism in the Arabidopsis root mycobiome.</title>
        <authorList>
            <person name="Mesny F."/>
            <person name="Miyauchi S."/>
            <person name="Thiergart T."/>
            <person name="Pickel B."/>
            <person name="Atanasova L."/>
            <person name="Karlsson M."/>
            <person name="Huettel B."/>
            <person name="Barry K.W."/>
            <person name="Haridas S."/>
            <person name="Chen C."/>
            <person name="Bauer D."/>
            <person name="Andreopoulos W."/>
            <person name="Pangilinan J."/>
            <person name="LaButti K."/>
            <person name="Riley R."/>
            <person name="Lipzen A."/>
            <person name="Clum A."/>
            <person name="Drula E."/>
            <person name="Henrissat B."/>
            <person name="Kohler A."/>
            <person name="Grigoriev I.V."/>
            <person name="Martin F.M."/>
            <person name="Hacquard S."/>
        </authorList>
    </citation>
    <scope>NUCLEOTIDE SEQUENCE</scope>
    <source>
        <strain evidence="2">MPI-CAGE-CH-0243</strain>
    </source>
</reference>
<keyword evidence="1" id="KW-0732">Signal</keyword>
<feature type="chain" id="PRO_5040143310" evidence="1">
    <location>
        <begin position="24"/>
        <end position="387"/>
    </location>
</feature>
<dbReference type="OrthoDB" id="5337308at2759"/>
<gene>
    <name evidence="2" type="ORF">B0J11DRAFT_591861</name>
</gene>
<proteinExistence type="predicted"/>
<feature type="signal peptide" evidence="1">
    <location>
        <begin position="1"/>
        <end position="23"/>
    </location>
</feature>
<dbReference type="AlphaFoldDB" id="A0A9P9DEL1"/>
<evidence type="ECO:0000256" key="1">
    <source>
        <dbReference type="SAM" id="SignalP"/>
    </source>
</evidence>
<sequence length="387" mass="42996">MIIIGRLASWLCAVAVFNILVHASPLRLWPGKSDGLGNKGPYRHINSHHGVPVISHLDATANSNLAYTGSLGSLLAHGAAVVDTRTAGSITKRTHHDPMSDENWDKAVNYGCNLVGAMSVKDEQAAGFFGNTAGTCQSAFVTQEIYREWGYTRDLSPTMDFRAGLGPDLGTELKRLKINRRPDDQGGPMVATGWSHSRETIHDGITYPASTLQQDKTRAYYSTIYNVDDGLLVGWKKYGPDYMGQKQDPPVTILPKLKRWSDVVFADWMRLAKVRSKDPANLKYIMSAGIVNGETIAMLQRIYNVHDFDKRCQDFQHSRPMAMGMPEAKALLSSPNGRGAALLLIQHKAVFGDYTGIKTVWFWCSGYPGYWDLNLMFEVDKRTEPPK</sequence>
<evidence type="ECO:0000313" key="2">
    <source>
        <dbReference type="EMBL" id="KAH7117562.1"/>
    </source>
</evidence>
<organism evidence="2 3">
    <name type="scientific">Dendryphion nanum</name>
    <dbReference type="NCBI Taxonomy" id="256645"/>
    <lineage>
        <taxon>Eukaryota</taxon>
        <taxon>Fungi</taxon>
        <taxon>Dikarya</taxon>
        <taxon>Ascomycota</taxon>
        <taxon>Pezizomycotina</taxon>
        <taxon>Dothideomycetes</taxon>
        <taxon>Pleosporomycetidae</taxon>
        <taxon>Pleosporales</taxon>
        <taxon>Torulaceae</taxon>
        <taxon>Dendryphion</taxon>
    </lineage>
</organism>
<protein>
    <submittedName>
        <fullName evidence="2">Uncharacterized protein</fullName>
    </submittedName>
</protein>
<dbReference type="Proteomes" id="UP000700596">
    <property type="component" value="Unassembled WGS sequence"/>
</dbReference>
<accession>A0A9P9DEL1</accession>
<comment type="caution">
    <text evidence="2">The sequence shown here is derived from an EMBL/GenBank/DDBJ whole genome shotgun (WGS) entry which is preliminary data.</text>
</comment>
<dbReference type="EMBL" id="JAGMWT010000013">
    <property type="protein sequence ID" value="KAH7117562.1"/>
    <property type="molecule type" value="Genomic_DNA"/>
</dbReference>
<evidence type="ECO:0000313" key="3">
    <source>
        <dbReference type="Proteomes" id="UP000700596"/>
    </source>
</evidence>
<name>A0A9P9DEL1_9PLEO</name>
<keyword evidence="3" id="KW-1185">Reference proteome</keyword>